<dbReference type="PRINTS" id="PR00080">
    <property type="entry name" value="SDRFAMILY"/>
</dbReference>
<name>A0A939P5F2_9ACTN</name>
<evidence type="ECO:0000313" key="5">
    <source>
        <dbReference type="Proteomes" id="UP000669179"/>
    </source>
</evidence>
<sequence length="251" mass="26021">MDLQIDGKNALVTGGTRGIGRAIVTALAENGANVTTCYRSGAEADDLRDELKGLGTGRHQVVQADVTGEKDVAALADRCRENGDGLDIVVNNVGIDEAGPIERTSLEDWARVRDTNLRSMFTVTQGMLPLLSQGASVINMGGAAALRGVPMRAAYSASKAAIIGLTRSMAKELGPNGIRVNVVTPGFVEDEPGGDGGGGGGMPEPVRQQILAMTPLRRFATSDDVAGVVLFLASDLSRYLTGATLQVDGGI</sequence>
<dbReference type="EMBL" id="JAGEOJ010000001">
    <property type="protein sequence ID" value="MBO2445571.1"/>
    <property type="molecule type" value="Genomic_DNA"/>
</dbReference>
<dbReference type="InterPro" id="IPR057326">
    <property type="entry name" value="KR_dom"/>
</dbReference>
<protein>
    <submittedName>
        <fullName evidence="4">SDR family oxidoreductase</fullName>
    </submittedName>
</protein>
<dbReference type="Proteomes" id="UP000669179">
    <property type="component" value="Unassembled WGS sequence"/>
</dbReference>
<evidence type="ECO:0000256" key="2">
    <source>
        <dbReference type="ARBA" id="ARBA00023002"/>
    </source>
</evidence>
<keyword evidence="2" id="KW-0560">Oxidoreductase</keyword>
<reference evidence="4" key="1">
    <citation type="submission" date="2021-03" db="EMBL/GenBank/DDBJ databases">
        <authorList>
            <person name="Kanchanasin P."/>
            <person name="Saeng-In P."/>
            <person name="Phongsopitanun W."/>
            <person name="Yuki M."/>
            <person name="Kudo T."/>
            <person name="Ohkuma M."/>
            <person name="Tanasupawat S."/>
        </authorList>
    </citation>
    <scope>NUCLEOTIDE SEQUENCE</scope>
    <source>
        <strain evidence="4">GKU 128</strain>
    </source>
</reference>
<feature type="domain" description="Ketoreductase" evidence="3">
    <location>
        <begin position="8"/>
        <end position="186"/>
    </location>
</feature>
<dbReference type="GO" id="GO:0016616">
    <property type="term" value="F:oxidoreductase activity, acting on the CH-OH group of donors, NAD or NADP as acceptor"/>
    <property type="evidence" value="ECO:0007669"/>
    <property type="project" value="TreeGrafter"/>
</dbReference>
<comment type="similarity">
    <text evidence="1">Belongs to the short-chain dehydrogenases/reductases (SDR) family.</text>
</comment>
<dbReference type="SMART" id="SM00822">
    <property type="entry name" value="PKS_KR"/>
    <property type="match status" value="1"/>
</dbReference>
<dbReference type="FunFam" id="3.40.50.720:FF:000084">
    <property type="entry name" value="Short-chain dehydrogenase reductase"/>
    <property type="match status" value="1"/>
</dbReference>
<dbReference type="AlphaFoldDB" id="A0A939P5F2"/>
<dbReference type="RefSeq" id="WP_208253186.1">
    <property type="nucleotide sequence ID" value="NZ_JAGEOJ010000001.1"/>
</dbReference>
<dbReference type="InterPro" id="IPR002347">
    <property type="entry name" value="SDR_fam"/>
</dbReference>
<evidence type="ECO:0000256" key="1">
    <source>
        <dbReference type="ARBA" id="ARBA00006484"/>
    </source>
</evidence>
<comment type="caution">
    <text evidence="4">The sequence shown here is derived from an EMBL/GenBank/DDBJ whole genome shotgun (WGS) entry which is preliminary data.</text>
</comment>
<gene>
    <name evidence="4" type="ORF">J4573_00560</name>
</gene>
<dbReference type="SUPFAM" id="SSF51735">
    <property type="entry name" value="NAD(P)-binding Rossmann-fold domains"/>
    <property type="match status" value="1"/>
</dbReference>
<dbReference type="PRINTS" id="PR00081">
    <property type="entry name" value="GDHRDH"/>
</dbReference>
<proteinExistence type="inferred from homology"/>
<accession>A0A939P5F2</accession>
<keyword evidence="5" id="KW-1185">Reference proteome</keyword>
<dbReference type="Gene3D" id="3.40.50.720">
    <property type="entry name" value="NAD(P)-binding Rossmann-like Domain"/>
    <property type="match status" value="1"/>
</dbReference>
<organism evidence="4 5">
    <name type="scientific">Actinomadura barringtoniae</name>
    <dbReference type="NCBI Taxonomy" id="1427535"/>
    <lineage>
        <taxon>Bacteria</taxon>
        <taxon>Bacillati</taxon>
        <taxon>Actinomycetota</taxon>
        <taxon>Actinomycetes</taxon>
        <taxon>Streptosporangiales</taxon>
        <taxon>Thermomonosporaceae</taxon>
        <taxon>Actinomadura</taxon>
    </lineage>
</organism>
<dbReference type="InterPro" id="IPR036291">
    <property type="entry name" value="NAD(P)-bd_dom_sf"/>
</dbReference>
<evidence type="ECO:0000313" key="4">
    <source>
        <dbReference type="EMBL" id="MBO2445571.1"/>
    </source>
</evidence>
<dbReference type="PANTHER" id="PTHR42760">
    <property type="entry name" value="SHORT-CHAIN DEHYDROGENASES/REDUCTASES FAMILY MEMBER"/>
    <property type="match status" value="1"/>
</dbReference>
<dbReference type="CDD" id="cd05233">
    <property type="entry name" value="SDR_c"/>
    <property type="match status" value="1"/>
</dbReference>
<dbReference type="PANTHER" id="PTHR42760:SF133">
    <property type="entry name" value="3-OXOACYL-[ACYL-CARRIER-PROTEIN] REDUCTASE"/>
    <property type="match status" value="1"/>
</dbReference>
<dbReference type="Pfam" id="PF13561">
    <property type="entry name" value="adh_short_C2"/>
    <property type="match status" value="1"/>
</dbReference>
<evidence type="ECO:0000259" key="3">
    <source>
        <dbReference type="SMART" id="SM00822"/>
    </source>
</evidence>